<dbReference type="Pfam" id="PF01163">
    <property type="entry name" value="RIO1"/>
    <property type="match status" value="1"/>
</dbReference>
<evidence type="ECO:0000313" key="10">
    <source>
        <dbReference type="EMBL" id="UWM55142.1"/>
    </source>
</evidence>
<keyword evidence="5 10" id="KW-0418">Kinase</keyword>
<comment type="catalytic activity">
    <reaction evidence="8">
        <text>L-seryl-[protein] + ATP = O-phospho-L-seryl-[protein] + ADP + H(+)</text>
        <dbReference type="Rhea" id="RHEA:17989"/>
        <dbReference type="Rhea" id="RHEA-COMP:9863"/>
        <dbReference type="Rhea" id="RHEA-COMP:11604"/>
        <dbReference type="ChEBI" id="CHEBI:15378"/>
        <dbReference type="ChEBI" id="CHEBI:29999"/>
        <dbReference type="ChEBI" id="CHEBI:30616"/>
        <dbReference type="ChEBI" id="CHEBI:83421"/>
        <dbReference type="ChEBI" id="CHEBI:456216"/>
        <dbReference type="EC" id="2.7.11.1"/>
    </reaction>
</comment>
<evidence type="ECO:0000256" key="1">
    <source>
        <dbReference type="ARBA" id="ARBA00012513"/>
    </source>
</evidence>
<dbReference type="InterPro" id="IPR011009">
    <property type="entry name" value="Kinase-like_dom_sf"/>
</dbReference>
<evidence type="ECO:0000256" key="6">
    <source>
        <dbReference type="ARBA" id="ARBA00022840"/>
    </source>
</evidence>
<evidence type="ECO:0000259" key="9">
    <source>
        <dbReference type="Pfam" id="PF01163"/>
    </source>
</evidence>
<accession>A0A9E7UBI4</accession>
<dbReference type="Gene3D" id="1.10.510.10">
    <property type="entry name" value="Transferase(Phosphotransferase) domain 1"/>
    <property type="match status" value="1"/>
</dbReference>
<evidence type="ECO:0000256" key="7">
    <source>
        <dbReference type="ARBA" id="ARBA00047899"/>
    </source>
</evidence>
<evidence type="ECO:0000256" key="2">
    <source>
        <dbReference type="ARBA" id="ARBA00022527"/>
    </source>
</evidence>
<dbReference type="SUPFAM" id="SSF56112">
    <property type="entry name" value="Protein kinase-like (PK-like)"/>
    <property type="match status" value="1"/>
</dbReference>
<organism evidence="10 11">
    <name type="scientific">Salinirubellus salinus</name>
    <dbReference type="NCBI Taxonomy" id="1364945"/>
    <lineage>
        <taxon>Archaea</taxon>
        <taxon>Methanobacteriati</taxon>
        <taxon>Methanobacteriota</taxon>
        <taxon>Stenosarchaea group</taxon>
        <taxon>Halobacteria</taxon>
        <taxon>Halobacteriales</taxon>
        <taxon>Natronomonadaceae</taxon>
        <taxon>Salinirubellus</taxon>
    </lineage>
</organism>
<keyword evidence="6" id="KW-0067">ATP-binding</keyword>
<name>A0A9E7UBI4_9EURY</name>
<feature type="domain" description="RIO-type" evidence="9">
    <location>
        <begin position="94"/>
        <end position="189"/>
    </location>
</feature>
<protein>
    <recommendedName>
        <fullName evidence="1">non-specific serine/threonine protein kinase</fullName>
        <ecNumber evidence="1">2.7.11.1</ecNumber>
    </recommendedName>
</protein>
<comment type="catalytic activity">
    <reaction evidence="7">
        <text>L-threonyl-[protein] + ATP = O-phospho-L-threonyl-[protein] + ADP + H(+)</text>
        <dbReference type="Rhea" id="RHEA:46608"/>
        <dbReference type="Rhea" id="RHEA-COMP:11060"/>
        <dbReference type="Rhea" id="RHEA-COMP:11605"/>
        <dbReference type="ChEBI" id="CHEBI:15378"/>
        <dbReference type="ChEBI" id="CHEBI:30013"/>
        <dbReference type="ChEBI" id="CHEBI:30616"/>
        <dbReference type="ChEBI" id="CHEBI:61977"/>
        <dbReference type="ChEBI" id="CHEBI:456216"/>
        <dbReference type="EC" id="2.7.11.1"/>
    </reaction>
</comment>
<dbReference type="GO" id="GO:0004674">
    <property type="term" value="F:protein serine/threonine kinase activity"/>
    <property type="evidence" value="ECO:0007669"/>
    <property type="project" value="UniProtKB-KW"/>
</dbReference>
<reference evidence="10" key="1">
    <citation type="submission" date="2022-09" db="EMBL/GenBank/DDBJ databases">
        <title>Diverse halophilic archaea isolated from saline environments.</title>
        <authorList>
            <person name="Cui H.-L."/>
        </authorList>
    </citation>
    <scope>NUCLEOTIDE SEQUENCE</scope>
    <source>
        <strain evidence="10">ZS-35-S2</strain>
    </source>
</reference>
<dbReference type="EC" id="2.7.11.1" evidence="1"/>
<gene>
    <name evidence="10" type="ORF">N0B31_02410</name>
</gene>
<dbReference type="Proteomes" id="UP001057580">
    <property type="component" value="Chromosome"/>
</dbReference>
<keyword evidence="2" id="KW-0723">Serine/threonine-protein kinase</keyword>
<dbReference type="AlphaFoldDB" id="A0A9E7UBI4"/>
<evidence type="ECO:0000256" key="4">
    <source>
        <dbReference type="ARBA" id="ARBA00022741"/>
    </source>
</evidence>
<keyword evidence="11" id="KW-1185">Reference proteome</keyword>
<keyword evidence="3" id="KW-0808">Transferase</keyword>
<dbReference type="InterPro" id="IPR018934">
    <property type="entry name" value="RIO_dom"/>
</dbReference>
<evidence type="ECO:0000313" key="11">
    <source>
        <dbReference type="Proteomes" id="UP001057580"/>
    </source>
</evidence>
<evidence type="ECO:0000256" key="8">
    <source>
        <dbReference type="ARBA" id="ARBA00048679"/>
    </source>
</evidence>
<dbReference type="GO" id="GO:0005524">
    <property type="term" value="F:ATP binding"/>
    <property type="evidence" value="ECO:0007669"/>
    <property type="project" value="UniProtKB-KW"/>
</dbReference>
<evidence type="ECO:0000256" key="3">
    <source>
        <dbReference type="ARBA" id="ARBA00022679"/>
    </source>
</evidence>
<keyword evidence="4" id="KW-0547">Nucleotide-binding</keyword>
<sequence length="270" mass="29343">MAVRRILRSSVPWADLEGLALALCERYGRDHLRVEFLEADNWLSVPMVVEDEWFVKVVSEQHSRLHALFTAGRNLGAFSAGVPGFFQHFGTPYAMARHELEATRRMRDIGVDAPAPVEVFEYEGYGVVVLEYLDGFRTLDEVSAAEAERLAPALFDALSRMHDAGLAHGDLREENVLVVDDTLYFIDATSVDATPANVESARGYDVACALGSLTPHVGADVAVAAALGAYDPVEVLAAGEFLDFVSLRPDLEFDVGALKGEIEKAASDTG</sequence>
<dbReference type="KEGG" id="ssai:N0B31_02410"/>
<evidence type="ECO:0000256" key="5">
    <source>
        <dbReference type="ARBA" id="ARBA00022777"/>
    </source>
</evidence>
<dbReference type="RefSeq" id="WP_260594194.1">
    <property type="nucleotide sequence ID" value="NZ_CP104003.1"/>
</dbReference>
<proteinExistence type="predicted"/>
<dbReference type="EMBL" id="CP104003">
    <property type="protein sequence ID" value="UWM55142.1"/>
    <property type="molecule type" value="Genomic_DNA"/>
</dbReference>
<dbReference type="GeneID" id="74941238"/>